<dbReference type="GO" id="GO:0016616">
    <property type="term" value="F:oxidoreductase activity, acting on the CH-OH group of donors, NAD or NADP as acceptor"/>
    <property type="evidence" value="ECO:0007669"/>
    <property type="project" value="InterPro"/>
</dbReference>
<feature type="binding site" evidence="7">
    <location>
        <position position="278"/>
    </location>
    <ligand>
        <name>NAD(+)</name>
        <dbReference type="ChEBI" id="CHEBI:57540"/>
    </ligand>
</feature>
<proteinExistence type="inferred from homology"/>
<evidence type="ECO:0000256" key="7">
    <source>
        <dbReference type="PIRSR" id="PIRSR000105-2"/>
    </source>
</evidence>
<dbReference type="EMBL" id="JALJOQ010000059">
    <property type="protein sequence ID" value="KAK9803435.1"/>
    <property type="molecule type" value="Genomic_DNA"/>
</dbReference>
<dbReference type="PANTHER" id="PTHR48075:SF5">
    <property type="entry name" value="3-HYDROXYBUTYRYL-COA DEHYDROGENASE"/>
    <property type="match status" value="1"/>
</dbReference>
<evidence type="ECO:0000256" key="2">
    <source>
        <dbReference type="ARBA" id="ARBA00009463"/>
    </source>
</evidence>
<comment type="pathway">
    <text evidence="1">Lipid metabolism; fatty acid beta-oxidation.</text>
</comment>
<evidence type="ECO:0000256" key="4">
    <source>
        <dbReference type="ARBA" id="ARBA00023709"/>
    </source>
</evidence>
<keyword evidence="7" id="KW-0520">NAD</keyword>
<accession>A0AAW1P4I9</accession>
<dbReference type="GO" id="GO:0070403">
    <property type="term" value="F:NAD+ binding"/>
    <property type="evidence" value="ECO:0007669"/>
    <property type="project" value="InterPro"/>
</dbReference>
<dbReference type="InterPro" id="IPR008927">
    <property type="entry name" value="6-PGluconate_DH-like_C_sf"/>
</dbReference>
<evidence type="ECO:0000256" key="1">
    <source>
        <dbReference type="ARBA" id="ARBA00005005"/>
    </source>
</evidence>
<dbReference type="InterPro" id="IPR036291">
    <property type="entry name" value="NAD(P)-bd_dom_sf"/>
</dbReference>
<evidence type="ECO:0000259" key="8">
    <source>
        <dbReference type="Pfam" id="PF00725"/>
    </source>
</evidence>
<evidence type="ECO:0000313" key="11">
    <source>
        <dbReference type="Proteomes" id="UP001465755"/>
    </source>
</evidence>
<name>A0AAW1P4I9_9CHLO</name>
<dbReference type="PIRSF" id="PIRSF000105">
    <property type="entry name" value="HCDH"/>
    <property type="match status" value="1"/>
</dbReference>
<feature type="binding site" evidence="7">
    <location>
        <position position="96"/>
    </location>
    <ligand>
        <name>NAD(+)</name>
        <dbReference type="ChEBI" id="CHEBI:57540"/>
    </ligand>
</feature>
<sequence length="289" mass="31599">MALGRLPKLIGVIGAGQLGSGIAQVCAAKALQVVLCDNNEDALDQAMANIKKRLASSVHKGKISTEEATATIERLAPTTHMEDLRDVAIAIEAVPEREDLKRSTFALLDELTSPETILASNTSSISITRIAAATRRPEQVVGMHFMNPVPVMPLVELIRARQTSDSVFMQAKELAEHLGKKVCLSEDRPGFIINRCLMLMLNEAFYLWMEGVATPEDIDRGIKLGLSHAMGPLQLADFIGLDTCLSVIRTLHQELGDSKYRPCPKLVQLVDAGWLGKKTQRGVYIYPAK</sequence>
<dbReference type="PROSITE" id="PS00065">
    <property type="entry name" value="D_2_HYDROXYACID_DH_1"/>
    <property type="match status" value="1"/>
</dbReference>
<dbReference type="Gene3D" id="3.40.50.720">
    <property type="entry name" value="NAD(P)-binding Rossmann-like Domain"/>
    <property type="match status" value="1"/>
</dbReference>
<evidence type="ECO:0008006" key="12">
    <source>
        <dbReference type="Google" id="ProtNLM"/>
    </source>
</evidence>
<dbReference type="InterPro" id="IPR006108">
    <property type="entry name" value="3HC_DH_C"/>
</dbReference>
<dbReference type="AlphaFoldDB" id="A0AAW1P4I9"/>
<dbReference type="FunFam" id="3.40.50.720:FF:000009">
    <property type="entry name" value="Fatty oxidation complex, alpha subunit"/>
    <property type="match status" value="1"/>
</dbReference>
<dbReference type="InterPro" id="IPR006176">
    <property type="entry name" value="3-OHacyl-CoA_DH_NAD-bd"/>
</dbReference>
<organism evidence="10 11">
    <name type="scientific">Symbiochloris irregularis</name>
    <dbReference type="NCBI Taxonomy" id="706552"/>
    <lineage>
        <taxon>Eukaryota</taxon>
        <taxon>Viridiplantae</taxon>
        <taxon>Chlorophyta</taxon>
        <taxon>core chlorophytes</taxon>
        <taxon>Trebouxiophyceae</taxon>
        <taxon>Trebouxiales</taxon>
        <taxon>Trebouxiaceae</taxon>
        <taxon>Symbiochloris</taxon>
    </lineage>
</organism>
<evidence type="ECO:0000256" key="6">
    <source>
        <dbReference type="PIRSR" id="PIRSR000105-1"/>
    </source>
</evidence>
<dbReference type="Pfam" id="PF00725">
    <property type="entry name" value="3HCDH"/>
    <property type="match status" value="1"/>
</dbReference>
<evidence type="ECO:0000313" key="10">
    <source>
        <dbReference type="EMBL" id="KAK9803435.1"/>
    </source>
</evidence>
<comment type="caution">
    <text evidence="10">The sequence shown here is derived from an EMBL/GenBank/DDBJ whole genome shotgun (WGS) entry which is preliminary data.</text>
</comment>
<feature type="domain" description="3-hydroxyacyl-CoA dehydrogenase C-terminal" evidence="8">
    <location>
        <begin position="190"/>
        <end position="286"/>
    </location>
</feature>
<gene>
    <name evidence="10" type="ORF">WJX73_000318</name>
</gene>
<evidence type="ECO:0000256" key="5">
    <source>
        <dbReference type="ARBA" id="ARBA00023717"/>
    </source>
</evidence>
<feature type="domain" description="3-hydroxyacyl-CoA dehydrogenase NAD binding" evidence="9">
    <location>
        <begin position="10"/>
        <end position="184"/>
    </location>
</feature>
<evidence type="ECO:0000256" key="3">
    <source>
        <dbReference type="ARBA" id="ARBA00023002"/>
    </source>
</evidence>
<comment type="catalytic activity">
    <reaction evidence="5">
        <text>a 4-saturated-(3S)-3-hydroxyacyl-CoA = a (3E)-enoyl-CoA + H2O</text>
        <dbReference type="Rhea" id="RHEA:20724"/>
        <dbReference type="ChEBI" id="CHEBI:15377"/>
        <dbReference type="ChEBI" id="CHEBI:58521"/>
        <dbReference type="ChEBI" id="CHEBI:137480"/>
        <dbReference type="EC" id="4.2.1.17"/>
    </reaction>
</comment>
<dbReference type="Pfam" id="PF02737">
    <property type="entry name" value="3HCDH_N"/>
    <property type="match status" value="1"/>
</dbReference>
<feature type="binding site" evidence="7">
    <location>
        <position position="123"/>
    </location>
    <ligand>
        <name>NAD(+)</name>
        <dbReference type="ChEBI" id="CHEBI:57540"/>
    </ligand>
</feature>
<comment type="similarity">
    <text evidence="2">Belongs to the 3-hydroxyacyl-CoA dehydrogenase family.</text>
</comment>
<feature type="binding site" evidence="7">
    <location>
        <position position="147"/>
    </location>
    <ligand>
        <name>NAD(+)</name>
        <dbReference type="ChEBI" id="CHEBI:57540"/>
    </ligand>
</feature>
<feature type="binding site" evidence="7">
    <location>
        <position position="101"/>
    </location>
    <ligand>
        <name>NAD(+)</name>
        <dbReference type="ChEBI" id="CHEBI:57540"/>
    </ligand>
</feature>
<feature type="binding site" evidence="7">
    <location>
        <position position="37"/>
    </location>
    <ligand>
        <name>NAD(+)</name>
        <dbReference type="ChEBI" id="CHEBI:57540"/>
    </ligand>
</feature>
<dbReference type="SUPFAM" id="SSF48179">
    <property type="entry name" value="6-phosphogluconate dehydrogenase C-terminal domain-like"/>
    <property type="match status" value="1"/>
</dbReference>
<keyword evidence="3" id="KW-0560">Oxidoreductase</keyword>
<feature type="binding site" evidence="7">
    <location>
        <begin position="14"/>
        <end position="19"/>
    </location>
    <ligand>
        <name>NAD(+)</name>
        <dbReference type="ChEBI" id="CHEBI:57540"/>
    </ligand>
</feature>
<dbReference type="GO" id="GO:0006631">
    <property type="term" value="P:fatty acid metabolic process"/>
    <property type="evidence" value="ECO:0007669"/>
    <property type="project" value="InterPro"/>
</dbReference>
<reference evidence="10 11" key="1">
    <citation type="journal article" date="2024" name="Nat. Commun.">
        <title>Phylogenomics reveals the evolutionary origins of lichenization in chlorophyte algae.</title>
        <authorList>
            <person name="Puginier C."/>
            <person name="Libourel C."/>
            <person name="Otte J."/>
            <person name="Skaloud P."/>
            <person name="Haon M."/>
            <person name="Grisel S."/>
            <person name="Petersen M."/>
            <person name="Berrin J.G."/>
            <person name="Delaux P.M."/>
            <person name="Dal Grande F."/>
            <person name="Keller J."/>
        </authorList>
    </citation>
    <scope>NUCLEOTIDE SEQUENCE [LARGE SCALE GENOMIC DNA]</scope>
    <source>
        <strain evidence="10 11">SAG 2036</strain>
    </source>
</reference>
<dbReference type="InterPro" id="IPR022694">
    <property type="entry name" value="3-OHacyl-CoA_DH"/>
</dbReference>
<protein>
    <recommendedName>
        <fullName evidence="12">3-hydroxybutyryl-CoA dehydrogenase</fullName>
    </recommendedName>
</protein>
<dbReference type="Gene3D" id="1.10.1040.10">
    <property type="entry name" value="N-(1-d-carboxylethyl)-l-norvaline Dehydrogenase, domain 2"/>
    <property type="match status" value="1"/>
</dbReference>
<dbReference type="InterPro" id="IPR029752">
    <property type="entry name" value="D-isomer_DH_CS1"/>
</dbReference>
<dbReference type="InterPro" id="IPR013328">
    <property type="entry name" value="6PGD_dom2"/>
</dbReference>
<comment type="catalytic activity">
    <reaction evidence="4">
        <text>a (3S)-3-hydroxyacyl-CoA = a (2E)-enoyl-CoA + H2O</text>
        <dbReference type="Rhea" id="RHEA:16105"/>
        <dbReference type="ChEBI" id="CHEBI:15377"/>
        <dbReference type="ChEBI" id="CHEBI:57318"/>
        <dbReference type="ChEBI" id="CHEBI:58856"/>
        <dbReference type="EC" id="4.2.1.17"/>
    </reaction>
</comment>
<dbReference type="Proteomes" id="UP001465755">
    <property type="component" value="Unassembled WGS sequence"/>
</dbReference>
<dbReference type="GO" id="GO:0004300">
    <property type="term" value="F:enoyl-CoA hydratase activity"/>
    <property type="evidence" value="ECO:0007669"/>
    <property type="project" value="UniProtKB-EC"/>
</dbReference>
<evidence type="ECO:0000259" key="9">
    <source>
        <dbReference type="Pfam" id="PF02737"/>
    </source>
</evidence>
<dbReference type="SUPFAM" id="SSF51735">
    <property type="entry name" value="NAD(P)-binding Rossmann-fold domains"/>
    <property type="match status" value="1"/>
</dbReference>
<dbReference type="PANTHER" id="PTHR48075">
    <property type="entry name" value="3-HYDROXYACYL-COA DEHYDROGENASE FAMILY PROTEIN"/>
    <property type="match status" value="1"/>
</dbReference>
<keyword evidence="11" id="KW-1185">Reference proteome</keyword>
<feature type="site" description="Important for catalytic activity" evidence="6">
    <location>
        <position position="144"/>
    </location>
</feature>